<accession>A0A8J7JDP1</accession>
<evidence type="ECO:0000313" key="2">
    <source>
        <dbReference type="EMBL" id="MBJ6369214.1"/>
    </source>
</evidence>
<reference evidence="2" key="1">
    <citation type="submission" date="2020-12" db="EMBL/GenBank/DDBJ databases">
        <title>Snuella sp. nov., isolated from sediment in Incheon.</title>
        <authorList>
            <person name="Kim W."/>
        </authorList>
    </citation>
    <scope>NUCLEOTIDE SEQUENCE</scope>
    <source>
        <strain evidence="2">CAU 1569</strain>
    </source>
</reference>
<dbReference type="AlphaFoldDB" id="A0A8J7JDP1"/>
<organism evidence="2 3">
    <name type="scientific">Snuella sedimenti</name>
    <dbReference type="NCBI Taxonomy" id="2798802"/>
    <lineage>
        <taxon>Bacteria</taxon>
        <taxon>Pseudomonadati</taxon>
        <taxon>Bacteroidota</taxon>
        <taxon>Flavobacteriia</taxon>
        <taxon>Flavobacteriales</taxon>
        <taxon>Flavobacteriaceae</taxon>
        <taxon>Snuella</taxon>
    </lineage>
</organism>
<feature type="domain" description="Prokaryotic cation-chloride cotransporter second C-terminal subdomain" evidence="1">
    <location>
        <begin position="48"/>
        <end position="177"/>
    </location>
</feature>
<evidence type="ECO:0000259" key="1">
    <source>
        <dbReference type="Pfam" id="PF21554"/>
    </source>
</evidence>
<sequence>MNLLILLIFTKRLSRLNYYNNLLCDAKKNNFGLIIYIPFSTASLAIEKSINLWITNIPIDWKESFNIKDNDLSTLISLLICKNWKGTIEVQILNNNNQIKFSETDIEDLLTMVRFPKNTSVTVKHGDLLDNVTRERNTDVNIFSIEEGMSVEDMVKIVNQSRISAIFCADSDFENVLV</sequence>
<dbReference type="RefSeq" id="WP_199116127.1">
    <property type="nucleotide sequence ID" value="NZ_JAELVQ010000022.1"/>
</dbReference>
<evidence type="ECO:0000313" key="3">
    <source>
        <dbReference type="Proteomes" id="UP000610931"/>
    </source>
</evidence>
<protein>
    <recommendedName>
        <fullName evidence="1">Prokaryotic cation-chloride cotransporter second C-terminal subdomain domain-containing protein</fullName>
    </recommendedName>
</protein>
<dbReference type="Proteomes" id="UP000610931">
    <property type="component" value="Unassembled WGS sequence"/>
</dbReference>
<name>A0A8J7JDP1_9FLAO</name>
<keyword evidence="3" id="KW-1185">Reference proteome</keyword>
<gene>
    <name evidence="2" type="ORF">JF259_14055</name>
</gene>
<dbReference type="InterPro" id="IPR048752">
    <property type="entry name" value="CCC_C_2nd_subdom"/>
</dbReference>
<dbReference type="EMBL" id="JAELVQ010000022">
    <property type="protein sequence ID" value="MBJ6369214.1"/>
    <property type="molecule type" value="Genomic_DNA"/>
</dbReference>
<dbReference type="Pfam" id="PF21554">
    <property type="entry name" value="CCC_C_2nd_pro"/>
    <property type="match status" value="1"/>
</dbReference>
<comment type="caution">
    <text evidence="2">The sequence shown here is derived from an EMBL/GenBank/DDBJ whole genome shotgun (WGS) entry which is preliminary data.</text>
</comment>
<proteinExistence type="predicted"/>